<feature type="domain" description="Amino acid transporter transmembrane" evidence="6">
    <location>
        <begin position="1"/>
        <end position="41"/>
    </location>
</feature>
<sequence length="88" mass="9452">MAIAVPKLEDIIPLVGATAGMLLAFVFPAIIDTLTFGPELVESVRKDPSQRPQLYLRFARNGALVLLGIFGLIAGFQSNIRGLLASKE</sequence>
<keyword evidence="3 5" id="KW-1133">Transmembrane helix</keyword>
<organism evidence="7 8">
    <name type="scientific">Bursaphelenchus xylophilus</name>
    <name type="common">Pinewood nematode worm</name>
    <name type="synonym">Aphelenchoides xylophilus</name>
    <dbReference type="NCBI Taxonomy" id="6326"/>
    <lineage>
        <taxon>Eukaryota</taxon>
        <taxon>Metazoa</taxon>
        <taxon>Ecdysozoa</taxon>
        <taxon>Nematoda</taxon>
        <taxon>Chromadorea</taxon>
        <taxon>Rhabditida</taxon>
        <taxon>Tylenchina</taxon>
        <taxon>Tylenchomorpha</taxon>
        <taxon>Aphelenchoidea</taxon>
        <taxon>Aphelenchoididae</taxon>
        <taxon>Bursaphelenchus</taxon>
    </lineage>
</organism>
<dbReference type="WBParaSite" id="BXY_1605700.1">
    <property type="protein sequence ID" value="BXY_1605700.1"/>
    <property type="gene ID" value="BXY_1605700"/>
</dbReference>
<comment type="subcellular location">
    <subcellularLocation>
        <location evidence="1">Membrane</location>
    </subcellularLocation>
</comment>
<evidence type="ECO:0000256" key="2">
    <source>
        <dbReference type="ARBA" id="ARBA00022692"/>
    </source>
</evidence>
<evidence type="ECO:0000313" key="8">
    <source>
        <dbReference type="WBParaSite" id="BXY_1605700.1"/>
    </source>
</evidence>
<dbReference type="AlphaFoldDB" id="A0A1I7SSP0"/>
<evidence type="ECO:0000256" key="1">
    <source>
        <dbReference type="ARBA" id="ARBA00004370"/>
    </source>
</evidence>
<keyword evidence="2 5" id="KW-0812">Transmembrane</keyword>
<evidence type="ECO:0000256" key="3">
    <source>
        <dbReference type="ARBA" id="ARBA00022989"/>
    </source>
</evidence>
<proteinExistence type="predicted"/>
<dbReference type="InterPro" id="IPR013057">
    <property type="entry name" value="AA_transpt_TM"/>
</dbReference>
<protein>
    <submittedName>
        <fullName evidence="8">Aa_trans domain-containing protein</fullName>
    </submittedName>
</protein>
<accession>A0A1I7SSP0</accession>
<feature type="transmembrane region" description="Helical" evidence="5">
    <location>
        <begin position="12"/>
        <end position="31"/>
    </location>
</feature>
<feature type="transmembrane region" description="Helical" evidence="5">
    <location>
        <begin position="58"/>
        <end position="76"/>
    </location>
</feature>
<evidence type="ECO:0000256" key="5">
    <source>
        <dbReference type="SAM" id="Phobius"/>
    </source>
</evidence>
<dbReference type="Proteomes" id="UP000095284">
    <property type="component" value="Unplaced"/>
</dbReference>
<reference evidence="8" key="1">
    <citation type="submission" date="2016-11" db="UniProtKB">
        <authorList>
            <consortium name="WormBaseParasite"/>
        </authorList>
    </citation>
    <scope>IDENTIFICATION</scope>
</reference>
<dbReference type="Pfam" id="PF01490">
    <property type="entry name" value="Aa_trans"/>
    <property type="match status" value="1"/>
</dbReference>
<dbReference type="GO" id="GO:0016020">
    <property type="term" value="C:membrane"/>
    <property type="evidence" value="ECO:0007669"/>
    <property type="project" value="UniProtKB-SubCell"/>
</dbReference>
<evidence type="ECO:0000259" key="6">
    <source>
        <dbReference type="Pfam" id="PF01490"/>
    </source>
</evidence>
<evidence type="ECO:0000313" key="7">
    <source>
        <dbReference type="Proteomes" id="UP000095284"/>
    </source>
</evidence>
<keyword evidence="4 5" id="KW-0472">Membrane</keyword>
<evidence type="ECO:0000256" key="4">
    <source>
        <dbReference type="ARBA" id="ARBA00023136"/>
    </source>
</evidence>
<name>A0A1I7SSP0_BURXY</name>